<dbReference type="Gene3D" id="3.30.200.20">
    <property type="entry name" value="Phosphorylase Kinase, domain 1"/>
    <property type="match status" value="1"/>
</dbReference>
<dbReference type="EMBL" id="CAADRA010006938">
    <property type="protein sequence ID" value="VFT97474.1"/>
    <property type="molecule type" value="Genomic_DNA"/>
</dbReference>
<organism evidence="4 5">
    <name type="scientific">Aphanomyces stellatus</name>
    <dbReference type="NCBI Taxonomy" id="120398"/>
    <lineage>
        <taxon>Eukaryota</taxon>
        <taxon>Sar</taxon>
        <taxon>Stramenopiles</taxon>
        <taxon>Oomycota</taxon>
        <taxon>Saprolegniomycetes</taxon>
        <taxon>Saprolegniales</taxon>
        <taxon>Verrucalvaceae</taxon>
        <taxon>Aphanomyces</taxon>
    </lineage>
</organism>
<keyword evidence="1" id="KW-0812">Transmembrane</keyword>
<evidence type="ECO:0000259" key="2">
    <source>
        <dbReference type="PROSITE" id="PS50011"/>
    </source>
</evidence>
<evidence type="ECO:0000313" key="5">
    <source>
        <dbReference type="Proteomes" id="UP000332933"/>
    </source>
</evidence>
<keyword evidence="1" id="KW-0472">Membrane</keyword>
<evidence type="ECO:0000313" key="4">
    <source>
        <dbReference type="EMBL" id="VFT97474.1"/>
    </source>
</evidence>
<dbReference type="InterPro" id="IPR051681">
    <property type="entry name" value="Ser/Thr_Kinases-Pseudokinases"/>
</dbReference>
<dbReference type="PANTHER" id="PTHR44329">
    <property type="entry name" value="SERINE/THREONINE-PROTEIN KINASE TNNI3K-RELATED"/>
    <property type="match status" value="1"/>
</dbReference>
<feature type="domain" description="Protein kinase" evidence="2">
    <location>
        <begin position="363"/>
        <end position="611"/>
    </location>
</feature>
<dbReference type="AlphaFoldDB" id="A0A485LGI7"/>
<reference evidence="4 5" key="1">
    <citation type="submission" date="2019-03" db="EMBL/GenBank/DDBJ databases">
        <authorList>
            <person name="Gaulin E."/>
            <person name="Dumas B."/>
        </authorList>
    </citation>
    <scope>NUCLEOTIDE SEQUENCE [LARGE SCALE GENOMIC DNA]</scope>
    <source>
        <strain evidence="4">CBS 568.67</strain>
    </source>
</reference>
<reference evidence="3" key="2">
    <citation type="submission" date="2019-06" db="EMBL/GenBank/DDBJ databases">
        <title>Genomics analysis of Aphanomyces spp. identifies a new class of oomycete effector associated with host adaptation.</title>
        <authorList>
            <person name="Gaulin E."/>
        </authorList>
    </citation>
    <scope>NUCLEOTIDE SEQUENCE</scope>
    <source>
        <strain evidence="3">CBS 578.67</strain>
    </source>
</reference>
<sequence length="621" mass="66288">MNSSATNAADARESSDFVARFKALHDMSATPPAESYPLLPPPTAVLNRLDRTKIQWSDLPVFAQLALLWDSGYVQAQRGNASTTYLQVWVRRTFTMASIMPSFNSSRDIAPLISYYTVACNNLTSRSGSIDVPSLNASAKCAIALGNNSIATSNASMWAQDATSSSYVPILRVLASTQATQGVLSIHASNTNEPDAATCPPSASSSLVIPCLLYVPGTSSVDFAPAVGSAAMDAWLLQLGASLNTTNASTTTAPTSAAAPSQTNTATFWGAGAGLLVVLVVLAAFVKWKHKPQPPRLQLSDSFLDVATPRPPTRKRGSTADESTRPTANSTVLFADYATIDPTAALRILASVPPSLRLAADAVSCDELLATSAAADIYYGFCRHRPVAVKVLNKNATAATAAAFAEDICLLATIDHPRIVGLVGYTWNDRTIGSLAAVAPYVAQGTLSTFLNDNPHLHWSVKAALALDIAHALLYLHRTLGVAHRNLHSANVLMVWPHAHLSGFGLSTESRMDLHAAPEVLRGHRTDDGMAADMYSLGCLLCVMDTQEPLFAALEMPANRLLHRIARDGLRPMWTDECPLAIRAVIDNCLAFDPTLRPSATDVVVQLDAFLHAQEDISMFI</sequence>
<dbReference type="Pfam" id="PF07714">
    <property type="entry name" value="PK_Tyr_Ser-Thr"/>
    <property type="match status" value="1"/>
</dbReference>
<keyword evidence="1" id="KW-1133">Transmembrane helix</keyword>
<dbReference type="InterPro" id="IPR001245">
    <property type="entry name" value="Ser-Thr/Tyr_kinase_cat_dom"/>
</dbReference>
<keyword evidence="5" id="KW-1185">Reference proteome</keyword>
<evidence type="ECO:0000256" key="1">
    <source>
        <dbReference type="SAM" id="Phobius"/>
    </source>
</evidence>
<gene>
    <name evidence="4" type="primary">Aste57867_20795</name>
    <name evidence="3" type="ORF">As57867_020727</name>
    <name evidence="4" type="ORF">ASTE57867_20795</name>
</gene>
<feature type="transmembrane region" description="Helical" evidence="1">
    <location>
        <begin position="266"/>
        <end position="286"/>
    </location>
</feature>
<protein>
    <submittedName>
        <fullName evidence="4">Aste57867_20795 protein</fullName>
    </submittedName>
</protein>
<dbReference type="PANTHER" id="PTHR44329:SF214">
    <property type="entry name" value="PROTEIN KINASE DOMAIN-CONTAINING PROTEIN"/>
    <property type="match status" value="1"/>
</dbReference>
<dbReference type="InterPro" id="IPR000719">
    <property type="entry name" value="Prot_kinase_dom"/>
</dbReference>
<dbReference type="OrthoDB" id="544350at2759"/>
<dbReference type="SUPFAM" id="SSF56112">
    <property type="entry name" value="Protein kinase-like (PK-like)"/>
    <property type="match status" value="1"/>
</dbReference>
<dbReference type="EMBL" id="VJMH01006912">
    <property type="protein sequence ID" value="KAF0687458.1"/>
    <property type="molecule type" value="Genomic_DNA"/>
</dbReference>
<accession>A0A485LGI7</accession>
<evidence type="ECO:0000313" key="3">
    <source>
        <dbReference type="EMBL" id="KAF0687458.1"/>
    </source>
</evidence>
<dbReference type="PROSITE" id="PS50011">
    <property type="entry name" value="PROTEIN_KINASE_DOM"/>
    <property type="match status" value="1"/>
</dbReference>
<dbReference type="Gene3D" id="1.10.510.10">
    <property type="entry name" value="Transferase(Phosphotransferase) domain 1"/>
    <property type="match status" value="1"/>
</dbReference>
<dbReference type="InterPro" id="IPR011009">
    <property type="entry name" value="Kinase-like_dom_sf"/>
</dbReference>
<proteinExistence type="predicted"/>
<name>A0A485LGI7_9STRA</name>
<dbReference type="GO" id="GO:0005524">
    <property type="term" value="F:ATP binding"/>
    <property type="evidence" value="ECO:0007669"/>
    <property type="project" value="InterPro"/>
</dbReference>
<dbReference type="Proteomes" id="UP000332933">
    <property type="component" value="Unassembled WGS sequence"/>
</dbReference>
<dbReference type="GO" id="GO:0004674">
    <property type="term" value="F:protein serine/threonine kinase activity"/>
    <property type="evidence" value="ECO:0007669"/>
    <property type="project" value="TreeGrafter"/>
</dbReference>